<gene>
    <name evidence="15" type="ORF">BCR42DRAFT_325591</name>
</gene>
<keyword evidence="8 13" id="KW-0862">Zinc</keyword>
<evidence type="ECO:0000256" key="9">
    <source>
        <dbReference type="ARBA" id="ARBA00022946"/>
    </source>
</evidence>
<evidence type="ECO:0000256" key="8">
    <source>
        <dbReference type="ARBA" id="ARBA00022833"/>
    </source>
</evidence>
<evidence type="ECO:0000259" key="14">
    <source>
        <dbReference type="Pfam" id="PF01432"/>
    </source>
</evidence>
<evidence type="ECO:0000256" key="12">
    <source>
        <dbReference type="ARBA" id="ARBA00025208"/>
    </source>
</evidence>
<name>A0A1X2IM54_9FUNG</name>
<evidence type="ECO:0000256" key="2">
    <source>
        <dbReference type="ARBA" id="ARBA00004305"/>
    </source>
</evidence>
<dbReference type="InterPro" id="IPR024077">
    <property type="entry name" value="Neurolysin/TOP_dom2"/>
</dbReference>
<dbReference type="InterPro" id="IPR001567">
    <property type="entry name" value="Pept_M3A_M3B_dom"/>
</dbReference>
<evidence type="ECO:0000256" key="1">
    <source>
        <dbReference type="ARBA" id="ARBA00000436"/>
    </source>
</evidence>
<evidence type="ECO:0000256" key="7">
    <source>
        <dbReference type="ARBA" id="ARBA00022801"/>
    </source>
</evidence>
<dbReference type="OrthoDB" id="17530at2759"/>
<comment type="catalytic activity">
    <reaction evidence="1">
        <text>Release of an N-terminal octapeptide as second stage of processing of some proteins imported into the mitochondrion.</text>
        <dbReference type="EC" id="3.4.24.59"/>
    </reaction>
</comment>
<dbReference type="EMBL" id="MCGE01000009">
    <property type="protein sequence ID" value="ORZ18083.1"/>
    <property type="molecule type" value="Genomic_DNA"/>
</dbReference>
<dbReference type="FunFam" id="3.40.390.10:FF:000055">
    <property type="entry name" value="Related to mitochondrial intermediate peptidase"/>
    <property type="match status" value="1"/>
</dbReference>
<evidence type="ECO:0000256" key="13">
    <source>
        <dbReference type="RuleBase" id="RU003435"/>
    </source>
</evidence>
<comment type="function">
    <text evidence="12">Cleaves proteins, imported into the mitochondrion, to their mature size. While most mitochondrial precursor proteins are processed to the mature form in one step by mitochondrial processing peptidase (MPP), the sequential cleavage by MIP of an octapeptide after initial processing by MPP is a required step for a subgroup of nuclear-encoded precursor proteins destined for the matrix or the inner membrane.</text>
</comment>
<evidence type="ECO:0000256" key="6">
    <source>
        <dbReference type="ARBA" id="ARBA00022723"/>
    </source>
</evidence>
<dbReference type="InterPro" id="IPR033851">
    <property type="entry name" value="M3A_MIP"/>
</dbReference>
<comment type="similarity">
    <text evidence="3 13">Belongs to the peptidase M3 family.</text>
</comment>
<sequence length="725" mass="81922">MVWKQYQQHAPTINNGQRTGILEHPHFVDAAGFDYAAQQAIQRAQIIVERICNAPQNGMEEMQRVVKNLDRLSDTLCIVIDLAEFLRNAHPDPLLLDAANKAYTDLCTYMNTLNTDTRIHKVLAQVLDNKDIVARFTPDEHAAAIVFLRDFEKSGIHLPDAERSQFVELSDRIIQLGREFIQRNPRGITQVKIPKQDLDGVGQSLSHTVNPKDGHAYLSTSSMDCQLVLKYAKNDNVRKQVYESLNSANKESVMILEWLMQTRAELATLVGQPSYADLQLQDKMAKNPVNVDAFLRTLLKHQSPTSENDINILQNTKQNHLGLSTPPTVNAWDRDYYMHLHSMTQPRLSPSLPYFTVGSTIRGLSRLFERLYGVHFEATHMQAGESWHEDVRKLNVICEKEGNIGTIYCDLFGRPGKTTNAAHYTIRTSRRIDNDDQDNDIHYAFTHRHVSPNQFLPPTPLEHLATSVKGRSGRYQLPVIALTCDFGTGGKGGLLSMFEIETLFHEMGHAMHSMLGRTDFHNVSGTRCATDFVELPSILMERFVSHPKVLPLFVDDDDSGCGVSSGAVDAYLQQRQRFSGIEINNQVLMSMVDQQYHSIQQQQASPSSPATIALWHQLQDEVGLFPSVPGTMWPVQFGHLFGYGAGYYSYLFDRTLAQRVWDRCFANDPLDREKGQAFRDQVLKWGGARDPWHCVANVLGDEDGERIVNGDEQAMRTVGDWGIDM</sequence>
<dbReference type="SUPFAM" id="SSF55486">
    <property type="entry name" value="Metalloproteases ('zincins'), catalytic domain"/>
    <property type="match status" value="1"/>
</dbReference>
<proteinExistence type="inferred from homology"/>
<dbReference type="AlphaFoldDB" id="A0A1X2IM54"/>
<dbReference type="InterPro" id="IPR024079">
    <property type="entry name" value="MetalloPept_cat_dom_sf"/>
</dbReference>
<feature type="domain" description="Peptidase M3A/M3B catalytic" evidence="14">
    <location>
        <begin position="228"/>
        <end position="703"/>
    </location>
</feature>
<dbReference type="Gene3D" id="3.40.390.10">
    <property type="entry name" value="Collagenase (Catalytic Domain)"/>
    <property type="match status" value="1"/>
</dbReference>
<dbReference type="InterPro" id="IPR045090">
    <property type="entry name" value="Pept_M3A_M3B"/>
</dbReference>
<evidence type="ECO:0000313" key="16">
    <source>
        <dbReference type="Proteomes" id="UP000193560"/>
    </source>
</evidence>
<evidence type="ECO:0000256" key="5">
    <source>
        <dbReference type="ARBA" id="ARBA00022670"/>
    </source>
</evidence>
<dbReference type="PANTHER" id="PTHR11804:SF79">
    <property type="entry name" value="MITOCHONDRIAL INTERMEDIATE PEPTIDASE"/>
    <property type="match status" value="1"/>
</dbReference>
<dbReference type="GO" id="GO:0005759">
    <property type="term" value="C:mitochondrial matrix"/>
    <property type="evidence" value="ECO:0007669"/>
    <property type="project" value="UniProtKB-SubCell"/>
</dbReference>
<dbReference type="EC" id="3.4.24.59" evidence="4"/>
<keyword evidence="10 13" id="KW-0482">Metalloprotease</keyword>
<evidence type="ECO:0000256" key="3">
    <source>
        <dbReference type="ARBA" id="ARBA00006040"/>
    </source>
</evidence>
<dbReference type="Proteomes" id="UP000193560">
    <property type="component" value="Unassembled WGS sequence"/>
</dbReference>
<dbReference type="Pfam" id="PF01432">
    <property type="entry name" value="Peptidase_M3"/>
    <property type="match status" value="1"/>
</dbReference>
<dbReference type="GO" id="GO:0046872">
    <property type="term" value="F:metal ion binding"/>
    <property type="evidence" value="ECO:0007669"/>
    <property type="project" value="UniProtKB-UniRule"/>
</dbReference>
<comment type="caution">
    <text evidence="15">The sequence shown here is derived from an EMBL/GenBank/DDBJ whole genome shotgun (WGS) entry which is preliminary data.</text>
</comment>
<keyword evidence="5 13" id="KW-0645">Protease</keyword>
<protein>
    <recommendedName>
        <fullName evidence="4">mitochondrial intermediate peptidase</fullName>
        <ecNumber evidence="4">3.4.24.59</ecNumber>
    </recommendedName>
</protein>
<keyword evidence="11" id="KW-0496">Mitochondrion</keyword>
<dbReference type="GO" id="GO:0006518">
    <property type="term" value="P:peptide metabolic process"/>
    <property type="evidence" value="ECO:0007669"/>
    <property type="project" value="TreeGrafter"/>
</dbReference>
<dbReference type="PANTHER" id="PTHR11804">
    <property type="entry name" value="PROTEASE M3 THIMET OLIGOPEPTIDASE-RELATED"/>
    <property type="match status" value="1"/>
</dbReference>
<evidence type="ECO:0000256" key="11">
    <source>
        <dbReference type="ARBA" id="ARBA00023128"/>
    </source>
</evidence>
<keyword evidence="7 13" id="KW-0378">Hydrolase</keyword>
<comment type="subcellular location">
    <subcellularLocation>
        <location evidence="2">Mitochondrion matrix</location>
    </subcellularLocation>
</comment>
<dbReference type="GO" id="GO:0004222">
    <property type="term" value="F:metalloendopeptidase activity"/>
    <property type="evidence" value="ECO:0007669"/>
    <property type="project" value="UniProtKB-EC"/>
</dbReference>
<keyword evidence="6 13" id="KW-0479">Metal-binding</keyword>
<organism evidence="15 16">
    <name type="scientific">Absidia repens</name>
    <dbReference type="NCBI Taxonomy" id="90262"/>
    <lineage>
        <taxon>Eukaryota</taxon>
        <taxon>Fungi</taxon>
        <taxon>Fungi incertae sedis</taxon>
        <taxon>Mucoromycota</taxon>
        <taxon>Mucoromycotina</taxon>
        <taxon>Mucoromycetes</taxon>
        <taxon>Mucorales</taxon>
        <taxon>Cunninghamellaceae</taxon>
        <taxon>Absidia</taxon>
    </lineage>
</organism>
<keyword evidence="9" id="KW-0809">Transit peptide</keyword>
<dbReference type="Gene3D" id="1.10.1370.10">
    <property type="entry name" value="Neurolysin, domain 3"/>
    <property type="match status" value="1"/>
</dbReference>
<dbReference type="STRING" id="90262.A0A1X2IM54"/>
<keyword evidence="16" id="KW-1185">Reference proteome</keyword>
<dbReference type="GO" id="GO:0006627">
    <property type="term" value="P:protein processing involved in protein targeting to mitochondrion"/>
    <property type="evidence" value="ECO:0007669"/>
    <property type="project" value="TreeGrafter"/>
</dbReference>
<dbReference type="CDD" id="cd06457">
    <property type="entry name" value="M3A_MIP"/>
    <property type="match status" value="1"/>
</dbReference>
<evidence type="ECO:0000313" key="15">
    <source>
        <dbReference type="EMBL" id="ORZ18083.1"/>
    </source>
</evidence>
<evidence type="ECO:0000256" key="4">
    <source>
        <dbReference type="ARBA" id="ARBA00012441"/>
    </source>
</evidence>
<comment type="cofactor">
    <cofactor evidence="13">
        <name>Zn(2+)</name>
        <dbReference type="ChEBI" id="CHEBI:29105"/>
    </cofactor>
    <text evidence="13">Binds 1 zinc ion.</text>
</comment>
<reference evidence="15 16" key="1">
    <citation type="submission" date="2016-07" db="EMBL/GenBank/DDBJ databases">
        <title>Pervasive Adenine N6-methylation of Active Genes in Fungi.</title>
        <authorList>
            <consortium name="DOE Joint Genome Institute"/>
            <person name="Mondo S.J."/>
            <person name="Dannebaum R.O."/>
            <person name="Kuo R.C."/>
            <person name="Labutti K."/>
            <person name="Haridas S."/>
            <person name="Kuo A."/>
            <person name="Salamov A."/>
            <person name="Ahrendt S.R."/>
            <person name="Lipzen A."/>
            <person name="Sullivan W."/>
            <person name="Andreopoulos W.B."/>
            <person name="Clum A."/>
            <person name="Lindquist E."/>
            <person name="Daum C."/>
            <person name="Ramamoorthy G.K."/>
            <person name="Gryganskyi A."/>
            <person name="Culley D."/>
            <person name="Magnuson J.K."/>
            <person name="James T.Y."/>
            <person name="O'Malley M.A."/>
            <person name="Stajich J.E."/>
            <person name="Spatafora J.W."/>
            <person name="Visel A."/>
            <person name="Grigoriev I.V."/>
        </authorList>
    </citation>
    <scope>NUCLEOTIDE SEQUENCE [LARGE SCALE GENOMIC DNA]</scope>
    <source>
        <strain evidence="15 16">NRRL 1336</strain>
    </source>
</reference>
<accession>A0A1X2IM54</accession>
<evidence type="ECO:0000256" key="10">
    <source>
        <dbReference type="ARBA" id="ARBA00023049"/>
    </source>
</evidence>